<dbReference type="EMBL" id="BTRK01000006">
    <property type="protein sequence ID" value="GMR60759.1"/>
    <property type="molecule type" value="Genomic_DNA"/>
</dbReference>
<proteinExistence type="predicted"/>
<keyword evidence="3" id="KW-1133">Transmembrane helix</keyword>
<dbReference type="AlphaFoldDB" id="A0AAN5DFB9"/>
<dbReference type="GO" id="GO:0005319">
    <property type="term" value="F:lipid transporter activity"/>
    <property type="evidence" value="ECO:0007669"/>
    <property type="project" value="TreeGrafter"/>
</dbReference>
<dbReference type="SUPFAM" id="SSF52540">
    <property type="entry name" value="P-loop containing nucleoside triphosphate hydrolases"/>
    <property type="match status" value="1"/>
</dbReference>
<dbReference type="GO" id="GO:0005524">
    <property type="term" value="F:ATP binding"/>
    <property type="evidence" value="ECO:0007669"/>
    <property type="project" value="UniProtKB-KW"/>
</dbReference>
<keyword evidence="3" id="KW-0812">Transmembrane</keyword>
<keyword evidence="1" id="KW-0547">Nucleotide-binding</keyword>
<dbReference type="PROSITE" id="PS50893">
    <property type="entry name" value="ABC_TRANSPORTER_2"/>
    <property type="match status" value="1"/>
</dbReference>
<name>A0AAN5DFB9_9BILA</name>
<reference evidence="6" key="1">
    <citation type="submission" date="2022-10" db="EMBL/GenBank/DDBJ databases">
        <title>Genome assembly of Pristionchus species.</title>
        <authorList>
            <person name="Yoshida K."/>
            <person name="Sommer R.J."/>
        </authorList>
    </citation>
    <scope>NUCLEOTIDE SEQUENCE [LARGE SCALE GENOMIC DNA]</scope>
    <source>
        <strain evidence="6">RS5460</strain>
    </source>
</reference>
<feature type="transmembrane region" description="Helical" evidence="3">
    <location>
        <begin position="281"/>
        <end position="304"/>
    </location>
</feature>
<dbReference type="InterPro" id="IPR026082">
    <property type="entry name" value="ABCA"/>
</dbReference>
<dbReference type="PANTHER" id="PTHR19229:SF260">
    <property type="entry name" value="ABC TRANSPORTER DOMAIN-CONTAINING PROTEIN"/>
    <property type="match status" value="1"/>
</dbReference>
<feature type="non-terminal residue" evidence="5">
    <location>
        <position position="808"/>
    </location>
</feature>
<evidence type="ECO:0000313" key="6">
    <source>
        <dbReference type="Proteomes" id="UP001328107"/>
    </source>
</evidence>
<dbReference type="Proteomes" id="UP001328107">
    <property type="component" value="Unassembled WGS sequence"/>
</dbReference>
<dbReference type="FunFam" id="3.40.50.300:FF:001598">
    <property type="entry name" value="ABC transporter ced-7"/>
    <property type="match status" value="1"/>
</dbReference>
<gene>
    <name evidence="5" type="ORF">PMAYCL1PPCAC_30954</name>
</gene>
<dbReference type="InterPro" id="IPR017871">
    <property type="entry name" value="ABC_transporter-like_CS"/>
</dbReference>
<organism evidence="5 6">
    <name type="scientific">Pristionchus mayeri</name>
    <dbReference type="NCBI Taxonomy" id="1317129"/>
    <lineage>
        <taxon>Eukaryota</taxon>
        <taxon>Metazoa</taxon>
        <taxon>Ecdysozoa</taxon>
        <taxon>Nematoda</taxon>
        <taxon>Chromadorea</taxon>
        <taxon>Rhabditida</taxon>
        <taxon>Rhabditina</taxon>
        <taxon>Diplogasteromorpha</taxon>
        <taxon>Diplogasteroidea</taxon>
        <taxon>Neodiplogasteridae</taxon>
        <taxon>Pristionchus</taxon>
    </lineage>
</organism>
<feature type="domain" description="ABC transporter" evidence="4">
    <location>
        <begin position="471"/>
        <end position="698"/>
    </location>
</feature>
<feature type="transmembrane region" description="Helical" evidence="3">
    <location>
        <begin position="316"/>
        <end position="339"/>
    </location>
</feature>
<evidence type="ECO:0000259" key="4">
    <source>
        <dbReference type="PROSITE" id="PS50893"/>
    </source>
</evidence>
<feature type="transmembrane region" description="Helical" evidence="3">
    <location>
        <begin position="351"/>
        <end position="374"/>
    </location>
</feature>
<protein>
    <recommendedName>
        <fullName evidence="4">ABC transporter domain-containing protein</fullName>
    </recommendedName>
</protein>
<dbReference type="Pfam" id="PF00005">
    <property type="entry name" value="ABC_tran"/>
    <property type="match status" value="1"/>
</dbReference>
<dbReference type="CDD" id="cd03263">
    <property type="entry name" value="ABC_subfamily_A"/>
    <property type="match status" value="1"/>
</dbReference>
<evidence type="ECO:0000256" key="1">
    <source>
        <dbReference type="ARBA" id="ARBA00022741"/>
    </source>
</evidence>
<dbReference type="GO" id="GO:0140359">
    <property type="term" value="F:ABC-type transporter activity"/>
    <property type="evidence" value="ECO:0007669"/>
    <property type="project" value="InterPro"/>
</dbReference>
<evidence type="ECO:0000256" key="2">
    <source>
        <dbReference type="ARBA" id="ARBA00022840"/>
    </source>
</evidence>
<dbReference type="InterPro" id="IPR003439">
    <property type="entry name" value="ABC_transporter-like_ATP-bd"/>
</dbReference>
<comment type="caution">
    <text evidence="5">The sequence shown here is derived from an EMBL/GenBank/DDBJ whole genome shotgun (WGS) entry which is preliminary data.</text>
</comment>
<keyword evidence="2" id="KW-0067">ATP-binding</keyword>
<dbReference type="InterPro" id="IPR027417">
    <property type="entry name" value="P-loop_NTPase"/>
</dbReference>
<dbReference type="PANTHER" id="PTHR19229">
    <property type="entry name" value="ATP-BINDING CASSETTE TRANSPORTER SUBFAMILY A ABCA"/>
    <property type="match status" value="1"/>
</dbReference>
<dbReference type="SMART" id="SM00382">
    <property type="entry name" value="AAA"/>
    <property type="match status" value="1"/>
</dbReference>
<feature type="transmembrane region" description="Helical" evidence="3">
    <location>
        <begin position="81"/>
        <end position="105"/>
    </location>
</feature>
<dbReference type="PROSITE" id="PS00211">
    <property type="entry name" value="ABC_TRANSPORTER_1"/>
    <property type="match status" value="1"/>
</dbReference>
<evidence type="ECO:0000256" key="3">
    <source>
        <dbReference type="SAM" id="Phobius"/>
    </source>
</evidence>
<keyword evidence="3" id="KW-0472">Membrane</keyword>
<dbReference type="InterPro" id="IPR003593">
    <property type="entry name" value="AAA+_ATPase"/>
</dbReference>
<dbReference type="Gene3D" id="3.40.50.300">
    <property type="entry name" value="P-loop containing nucleotide triphosphate hydrolases"/>
    <property type="match status" value="1"/>
</dbReference>
<feature type="transmembrane region" description="Helical" evidence="3">
    <location>
        <begin position="418"/>
        <end position="441"/>
    </location>
</feature>
<sequence>MFRMIESEGTRVGVESYSLSLTKLEQVFLKVGEMTGTKSRKDEISTAIQQLIRENDNRGGPAEKIGMQLMHLFYKRVHYDLAHLISLVIKLALLVVIATVVPWSIMKSMKGNIMRTTSLLDIPDCYRVGLHSSMHAEMREMERVSKELGYCLSFDAFPSSAQERISSTFSHRPPILAALTKTAEGTKINTFARNEILLPALETVLAMTKNPQLKVKYTMITVDIPERNVGNDERIFFTRVTIEGMILMCTPLMIMRPIGFHIVDKTSHFAHQQRLTGIYRAISLLATVLYDFVAFNIHLLLFYIPLMISYMDVLNGMTSECLLLLITSFIHGELLTLLLDRLFSTRAMGESLLTILLFIQSICSCTALFAFTMLQKTEGLLVHPSAAVIAVMRTETSKKEYGTKSPTDDETSKYRSDAILYALLHMFALLLPLLVIEFRCIERIRAFYARKRDKSMKDIETPDLSEETAILKVRNLQKRYGLFNGVTAVDGISFDVLPHECFGVLGVNGAGKTSTFEMLTGNSSPTRGFATVGGVDCSSPATIGYCPQIDALIDDLSGFQSLVVLAALHGYRNPRKVAAILVDCVGMKAHADMSSKQYSGGQRRKISVAAALLAQNSLIILDEPTAGIDPVARRDVWNVICALREATNTAVLLTSHSMDEVETLVSTLIIMSRGKIVVTGTPQSVKNEFGAHYEMSLTIEGETHQEEITRMVQEVFPMAEFFDSPSWRIFKFRIPRNTTDIFSSVYERAELIAKELKATDFELTQATLEDAFIVAAQLSKDDGLQEVPLETPLAVSFNPREDNVKITG</sequence>
<accession>A0AAN5DFB9</accession>
<dbReference type="GO" id="GO:0016887">
    <property type="term" value="F:ATP hydrolysis activity"/>
    <property type="evidence" value="ECO:0007669"/>
    <property type="project" value="InterPro"/>
</dbReference>
<dbReference type="GO" id="GO:0016020">
    <property type="term" value="C:membrane"/>
    <property type="evidence" value="ECO:0007669"/>
    <property type="project" value="InterPro"/>
</dbReference>
<keyword evidence="6" id="KW-1185">Reference proteome</keyword>
<evidence type="ECO:0000313" key="5">
    <source>
        <dbReference type="EMBL" id="GMR60759.1"/>
    </source>
</evidence>